<dbReference type="InterPro" id="IPR036388">
    <property type="entry name" value="WH-like_DNA-bd_sf"/>
</dbReference>
<sequence length="524" mass="55563">MPGWPTVGRADDQRLVEALRHADTQAPASLYDAYAERLTDYAGSLLADRDGAAEAVHDALVTAQGCIDRLRDAGRLRPWLYALTRFRCTIRPQGEGGTTPLPSPEGHDDPQERELAWLVYETLAELSGPEREILELSLRHGLGAGEVAAVVGLTSRQVTTRLGRARDHVENAAAAVVLARVGRAHCPDLSAMVDSLEGPLPQMLRRRLSGHIARCEVCIERRDRHVSAGRLLDLVPVIFPPLSLRRRVIETCVNPSLDATRAAVVEAGDRFDRSGFPVVTARPSRESGPRRAARRKRTKRSVPMVVAAVGLLAATGGMIALTGQDIGSGSTGLAEAAPEPVPPTITFEPGPETTSPQEATPEDTPRAEPTPEPVPSVTPSAVPAPGPARRTVPQRSRPARTAAPRPAARLAVACPSDISQGAGQIRITARNAALDWSAATSGGLIVQPRRGRLKAGATGVIWVTYSDNGNNGSGRVSFRSAGGDPSCTIMWESPEPTASEPDPDPVPTPSESLSPESTPAPETS</sequence>
<feature type="region of interest" description="Disordered" evidence="6">
    <location>
        <begin position="479"/>
        <end position="524"/>
    </location>
</feature>
<evidence type="ECO:0000259" key="8">
    <source>
        <dbReference type="Pfam" id="PF08281"/>
    </source>
</evidence>
<feature type="compositionally biased region" description="Pro residues" evidence="6">
    <location>
        <begin position="368"/>
        <end position="386"/>
    </location>
</feature>
<dbReference type="Gene3D" id="1.10.10.10">
    <property type="entry name" value="Winged helix-like DNA-binding domain superfamily/Winged helix DNA-binding domain"/>
    <property type="match status" value="1"/>
</dbReference>
<evidence type="ECO:0000256" key="3">
    <source>
        <dbReference type="ARBA" id="ARBA00023082"/>
    </source>
</evidence>
<feature type="compositionally biased region" description="Low complexity" evidence="6">
    <location>
        <begin position="509"/>
        <end position="524"/>
    </location>
</feature>
<dbReference type="Gene3D" id="1.10.1740.10">
    <property type="match status" value="1"/>
</dbReference>
<proteinExistence type="inferred from homology"/>
<keyword evidence="2" id="KW-0805">Transcription regulation</keyword>
<comment type="similarity">
    <text evidence="1">Belongs to the sigma-70 factor family. ECF subfamily.</text>
</comment>
<dbReference type="PANTHER" id="PTHR43133:SF8">
    <property type="entry name" value="RNA POLYMERASE SIGMA FACTOR HI_1459-RELATED"/>
    <property type="match status" value="1"/>
</dbReference>
<dbReference type="Proteomes" id="UP000634476">
    <property type="component" value="Unassembled WGS sequence"/>
</dbReference>
<dbReference type="SUPFAM" id="SSF88946">
    <property type="entry name" value="Sigma2 domain of RNA polymerase sigma factors"/>
    <property type="match status" value="1"/>
</dbReference>
<accession>A0A8J3T3Z0</accession>
<dbReference type="PANTHER" id="PTHR43133">
    <property type="entry name" value="RNA POLYMERASE ECF-TYPE SIGMA FACTO"/>
    <property type="match status" value="1"/>
</dbReference>
<keyword evidence="3" id="KW-0731">Sigma factor</keyword>
<evidence type="ECO:0000256" key="5">
    <source>
        <dbReference type="ARBA" id="ARBA00023163"/>
    </source>
</evidence>
<keyword evidence="7" id="KW-1133">Transmembrane helix</keyword>
<keyword evidence="5" id="KW-0804">Transcription</keyword>
<reference evidence="9" key="1">
    <citation type="submission" date="2021-01" db="EMBL/GenBank/DDBJ databases">
        <title>Whole genome shotgun sequence of Planobispora takensis NBRC 109077.</title>
        <authorList>
            <person name="Komaki H."/>
            <person name="Tamura T."/>
        </authorList>
    </citation>
    <scope>NUCLEOTIDE SEQUENCE</scope>
    <source>
        <strain evidence="9">NBRC 109077</strain>
    </source>
</reference>
<comment type="caution">
    <text evidence="9">The sequence shown here is derived from an EMBL/GenBank/DDBJ whole genome shotgun (WGS) entry which is preliminary data.</text>
</comment>
<evidence type="ECO:0000256" key="7">
    <source>
        <dbReference type="SAM" id="Phobius"/>
    </source>
</evidence>
<evidence type="ECO:0000256" key="4">
    <source>
        <dbReference type="ARBA" id="ARBA00023125"/>
    </source>
</evidence>
<keyword evidence="4" id="KW-0238">DNA-binding</keyword>
<keyword evidence="10" id="KW-1185">Reference proteome</keyword>
<keyword evidence="7" id="KW-0472">Membrane</keyword>
<feature type="domain" description="RNA polymerase sigma factor 70 region 4 type 2" evidence="8">
    <location>
        <begin position="119"/>
        <end position="168"/>
    </location>
</feature>
<protein>
    <recommendedName>
        <fullName evidence="8">RNA polymerase sigma factor 70 region 4 type 2 domain-containing protein</fullName>
    </recommendedName>
</protein>
<dbReference type="InterPro" id="IPR013249">
    <property type="entry name" value="RNA_pol_sigma70_r4_t2"/>
</dbReference>
<organism evidence="9 10">
    <name type="scientific">Planobispora takensis</name>
    <dbReference type="NCBI Taxonomy" id="1367882"/>
    <lineage>
        <taxon>Bacteria</taxon>
        <taxon>Bacillati</taxon>
        <taxon>Actinomycetota</taxon>
        <taxon>Actinomycetes</taxon>
        <taxon>Streptosporangiales</taxon>
        <taxon>Streptosporangiaceae</taxon>
        <taxon>Planobispora</taxon>
    </lineage>
</organism>
<evidence type="ECO:0000313" key="10">
    <source>
        <dbReference type="Proteomes" id="UP000634476"/>
    </source>
</evidence>
<dbReference type="RefSeq" id="WP_203878246.1">
    <property type="nucleotide sequence ID" value="NZ_BOOK01000045.1"/>
</dbReference>
<evidence type="ECO:0000313" key="9">
    <source>
        <dbReference type="EMBL" id="GII03976.1"/>
    </source>
</evidence>
<feature type="region of interest" description="Disordered" evidence="6">
    <location>
        <begin position="329"/>
        <end position="408"/>
    </location>
</feature>
<dbReference type="InterPro" id="IPR013324">
    <property type="entry name" value="RNA_pol_sigma_r3/r4-like"/>
</dbReference>
<dbReference type="Pfam" id="PF08281">
    <property type="entry name" value="Sigma70_r4_2"/>
    <property type="match status" value="1"/>
</dbReference>
<dbReference type="GO" id="GO:0016987">
    <property type="term" value="F:sigma factor activity"/>
    <property type="evidence" value="ECO:0007669"/>
    <property type="project" value="UniProtKB-KW"/>
</dbReference>
<keyword evidence="7" id="KW-0812">Transmembrane</keyword>
<dbReference type="GO" id="GO:0003677">
    <property type="term" value="F:DNA binding"/>
    <property type="evidence" value="ECO:0007669"/>
    <property type="project" value="UniProtKB-KW"/>
</dbReference>
<dbReference type="SUPFAM" id="SSF88659">
    <property type="entry name" value="Sigma3 and sigma4 domains of RNA polymerase sigma factors"/>
    <property type="match status" value="1"/>
</dbReference>
<dbReference type="AlphaFoldDB" id="A0A8J3T3Z0"/>
<feature type="compositionally biased region" description="Low complexity" evidence="6">
    <location>
        <begin position="393"/>
        <end position="408"/>
    </location>
</feature>
<feature type="compositionally biased region" description="Basic residues" evidence="6">
    <location>
        <begin position="291"/>
        <end position="300"/>
    </location>
</feature>
<dbReference type="InterPro" id="IPR039425">
    <property type="entry name" value="RNA_pol_sigma-70-like"/>
</dbReference>
<evidence type="ECO:0000256" key="1">
    <source>
        <dbReference type="ARBA" id="ARBA00010641"/>
    </source>
</evidence>
<gene>
    <name evidence="9" type="ORF">Pta02_59840</name>
</gene>
<name>A0A8J3T3Z0_9ACTN</name>
<dbReference type="InterPro" id="IPR013325">
    <property type="entry name" value="RNA_pol_sigma_r2"/>
</dbReference>
<dbReference type="EMBL" id="BOOK01000045">
    <property type="protein sequence ID" value="GII03976.1"/>
    <property type="molecule type" value="Genomic_DNA"/>
</dbReference>
<feature type="transmembrane region" description="Helical" evidence="7">
    <location>
        <begin position="301"/>
        <end position="321"/>
    </location>
</feature>
<evidence type="ECO:0000256" key="6">
    <source>
        <dbReference type="SAM" id="MobiDB-lite"/>
    </source>
</evidence>
<feature type="region of interest" description="Disordered" evidence="6">
    <location>
        <begin position="276"/>
        <end position="300"/>
    </location>
</feature>
<dbReference type="GO" id="GO:0006352">
    <property type="term" value="P:DNA-templated transcription initiation"/>
    <property type="evidence" value="ECO:0007669"/>
    <property type="project" value="InterPro"/>
</dbReference>
<evidence type="ECO:0000256" key="2">
    <source>
        <dbReference type="ARBA" id="ARBA00023015"/>
    </source>
</evidence>